<feature type="transmembrane region" description="Helical" evidence="1">
    <location>
        <begin position="6"/>
        <end position="25"/>
    </location>
</feature>
<proteinExistence type="predicted"/>
<keyword evidence="1" id="KW-0812">Transmembrane</keyword>
<dbReference type="EMBL" id="QVQT01000003">
    <property type="protein sequence ID" value="RFU16995.1"/>
    <property type="molecule type" value="Genomic_DNA"/>
</dbReference>
<dbReference type="Proteomes" id="UP000264702">
    <property type="component" value="Unassembled WGS sequence"/>
</dbReference>
<protein>
    <submittedName>
        <fullName evidence="2">Isoprenylcysteine carboxylmethyltransferase family protein</fullName>
    </submittedName>
</protein>
<keyword evidence="2" id="KW-0489">Methyltransferase</keyword>
<feature type="transmembrane region" description="Helical" evidence="1">
    <location>
        <begin position="153"/>
        <end position="178"/>
    </location>
</feature>
<feature type="transmembrane region" description="Helical" evidence="1">
    <location>
        <begin position="32"/>
        <end position="50"/>
    </location>
</feature>
<comment type="caution">
    <text evidence="2">The sequence shown here is derived from an EMBL/GenBank/DDBJ whole genome shotgun (WGS) entry which is preliminary data.</text>
</comment>
<keyword evidence="2" id="KW-0808">Transferase</keyword>
<dbReference type="AlphaFoldDB" id="A0A372IQ19"/>
<dbReference type="Gene3D" id="1.20.120.1630">
    <property type="match status" value="1"/>
</dbReference>
<feature type="transmembrane region" description="Helical" evidence="1">
    <location>
        <begin position="99"/>
        <end position="119"/>
    </location>
</feature>
<feature type="transmembrane region" description="Helical" evidence="1">
    <location>
        <begin position="125"/>
        <end position="146"/>
    </location>
</feature>
<evidence type="ECO:0000313" key="2">
    <source>
        <dbReference type="EMBL" id="RFU16995.1"/>
    </source>
</evidence>
<reference evidence="2 3" key="1">
    <citation type="submission" date="2018-08" db="EMBL/GenBank/DDBJ databases">
        <title>Acidipila sp. 4G-K13, an acidobacterium isolated from forest soil.</title>
        <authorList>
            <person name="Gao Z.-H."/>
            <person name="Qiu L.-H."/>
        </authorList>
    </citation>
    <scope>NUCLEOTIDE SEQUENCE [LARGE SCALE GENOMIC DNA]</scope>
    <source>
        <strain evidence="2 3">4G-K13</strain>
    </source>
</reference>
<name>A0A372IQ19_9BACT</name>
<evidence type="ECO:0000313" key="3">
    <source>
        <dbReference type="Proteomes" id="UP000264702"/>
    </source>
</evidence>
<dbReference type="RefSeq" id="WP_117299168.1">
    <property type="nucleotide sequence ID" value="NZ_QVQT02000003.1"/>
</dbReference>
<organism evidence="2 3">
    <name type="scientific">Paracidobacterium acidisoli</name>
    <dbReference type="NCBI Taxonomy" id="2303751"/>
    <lineage>
        <taxon>Bacteria</taxon>
        <taxon>Pseudomonadati</taxon>
        <taxon>Acidobacteriota</taxon>
        <taxon>Terriglobia</taxon>
        <taxon>Terriglobales</taxon>
        <taxon>Acidobacteriaceae</taxon>
        <taxon>Paracidobacterium</taxon>
    </lineage>
</organism>
<keyword evidence="1" id="KW-1133">Transmembrane helix</keyword>
<gene>
    <name evidence="2" type="ORF">D0Y96_09785</name>
</gene>
<dbReference type="GO" id="GO:0008168">
    <property type="term" value="F:methyltransferase activity"/>
    <property type="evidence" value="ECO:0007669"/>
    <property type="project" value="UniProtKB-KW"/>
</dbReference>
<evidence type="ECO:0000256" key="1">
    <source>
        <dbReference type="SAM" id="Phobius"/>
    </source>
</evidence>
<accession>A0A372IQ19</accession>
<keyword evidence="1" id="KW-0472">Membrane</keyword>
<feature type="transmembrane region" description="Helical" evidence="1">
    <location>
        <begin position="239"/>
        <end position="260"/>
    </location>
</feature>
<feature type="transmembrane region" description="Helical" evidence="1">
    <location>
        <begin position="70"/>
        <end position="87"/>
    </location>
</feature>
<sequence length="441" mass="48259">MTSAEWARAAALYFPLMAALLAGALRGRRPRLFAACLLSALWAAPALLVVERLNQWAQWWSFPAGDAAFRGMPLELYAGWVILWGLVPQLAFPRLRIAGCAAVMTGADLVAMPLCRTVVHLGPHWLAGEAVAVALALLPALCLARWTLEDTHLYLRAALQTALAGMIFLFLVPEIVFAVKGGAGWGPLLRVAGWERQIAVQMFFLLAVPGVSAVMEFAERGEGTPIPYDPPKRMVSSGIYRYVANPMQLSCGVVMLAWAALLRSGWLAAGACLSLIYSAGLAEWDERQDLSRRFGEAWHGYRAAVRNWLPRWRPFHAGAPARLYMASTCGPCSELRRWLEARRPLGMEIVDAERLPVGSIRRMRYLPGDGSAAVEGVRAMGRALEHLHFGWTFAGAMLRLPVVWQTVQLLMDASGLGPRLPDAHLSLCESGKDGHSVSCRG</sequence>
<keyword evidence="3" id="KW-1185">Reference proteome</keyword>
<dbReference type="GO" id="GO:0032259">
    <property type="term" value="P:methylation"/>
    <property type="evidence" value="ECO:0007669"/>
    <property type="project" value="UniProtKB-KW"/>
</dbReference>
<feature type="transmembrane region" description="Helical" evidence="1">
    <location>
        <begin position="198"/>
        <end position="218"/>
    </location>
</feature>
<dbReference type="OrthoDB" id="272002at2"/>